<name>A0ABW3MC24_9PSEU</name>
<keyword evidence="1" id="KW-0732">Signal</keyword>
<feature type="signal peptide" evidence="1">
    <location>
        <begin position="1"/>
        <end position="23"/>
    </location>
</feature>
<feature type="non-terminal residue" evidence="2">
    <location>
        <position position="271"/>
    </location>
</feature>
<accession>A0ABW3MC24</accession>
<organism evidence="2 3">
    <name type="scientific">Kibdelosporangium lantanae</name>
    <dbReference type="NCBI Taxonomy" id="1497396"/>
    <lineage>
        <taxon>Bacteria</taxon>
        <taxon>Bacillati</taxon>
        <taxon>Actinomycetota</taxon>
        <taxon>Actinomycetes</taxon>
        <taxon>Pseudonocardiales</taxon>
        <taxon>Pseudonocardiaceae</taxon>
        <taxon>Kibdelosporangium</taxon>
    </lineage>
</organism>
<evidence type="ECO:0000256" key="1">
    <source>
        <dbReference type="SAM" id="SignalP"/>
    </source>
</evidence>
<sequence length="271" mass="29299">MKKAVPLLLAMILVACTSTPTHGAPVDPWAAAATDNTLVTDPTPMLSAEEITFLRGVARDTWNLLSGAQLNQTTSLLRSSVNLAGKPGPTVELAPPTPEEEYTNPALVGNWLTSIVAARDLGLLSDADALAAASRTYDRLRKMAKYKGFLFRWYDTETGEAIASPKGQPVTDGYVSTVDNGWLAQGLLTASAAFPSLDFRGLADAMAWDFLYNKKDNVLYNGYQVGGDYSNASYMNLYSGPRIADYMAIGSEKVPGALWWGLARTPPKERR</sequence>
<dbReference type="EMBL" id="JBHTIS010001189">
    <property type="protein sequence ID" value="MFD1047667.1"/>
    <property type="molecule type" value="Genomic_DNA"/>
</dbReference>
<keyword evidence="3" id="KW-1185">Reference proteome</keyword>
<proteinExistence type="predicted"/>
<dbReference type="PROSITE" id="PS51257">
    <property type="entry name" value="PROKAR_LIPOPROTEIN"/>
    <property type="match status" value="1"/>
</dbReference>
<dbReference type="Gene3D" id="1.50.10.140">
    <property type="match status" value="1"/>
</dbReference>
<protein>
    <submittedName>
        <fullName evidence="2">Uncharacterized protein</fullName>
    </submittedName>
</protein>
<reference evidence="3" key="1">
    <citation type="journal article" date="2019" name="Int. J. Syst. Evol. Microbiol.">
        <title>The Global Catalogue of Microorganisms (GCM) 10K type strain sequencing project: providing services to taxonomists for standard genome sequencing and annotation.</title>
        <authorList>
            <consortium name="The Broad Institute Genomics Platform"/>
            <consortium name="The Broad Institute Genome Sequencing Center for Infectious Disease"/>
            <person name="Wu L."/>
            <person name="Ma J."/>
        </authorList>
    </citation>
    <scope>NUCLEOTIDE SEQUENCE [LARGE SCALE GENOMIC DNA]</scope>
    <source>
        <strain evidence="3">JCM 31486</strain>
    </source>
</reference>
<dbReference type="Proteomes" id="UP001597045">
    <property type="component" value="Unassembled WGS sequence"/>
</dbReference>
<comment type="caution">
    <text evidence="2">The sequence shown here is derived from an EMBL/GenBank/DDBJ whole genome shotgun (WGS) entry which is preliminary data.</text>
</comment>
<feature type="chain" id="PRO_5047108528" evidence="1">
    <location>
        <begin position="24"/>
        <end position="271"/>
    </location>
</feature>
<gene>
    <name evidence="2" type="ORF">ACFQ1S_20075</name>
</gene>
<evidence type="ECO:0000313" key="3">
    <source>
        <dbReference type="Proteomes" id="UP001597045"/>
    </source>
</evidence>
<evidence type="ECO:0000313" key="2">
    <source>
        <dbReference type="EMBL" id="MFD1047667.1"/>
    </source>
</evidence>